<proteinExistence type="predicted"/>
<name>A0A8J2KR09_9HEXA</name>
<evidence type="ECO:0000313" key="2">
    <source>
        <dbReference type="Proteomes" id="UP000708208"/>
    </source>
</evidence>
<accession>A0A8J2KR09</accession>
<keyword evidence="2" id="KW-1185">Reference proteome</keyword>
<organism evidence="1 2">
    <name type="scientific">Allacma fusca</name>
    <dbReference type="NCBI Taxonomy" id="39272"/>
    <lineage>
        <taxon>Eukaryota</taxon>
        <taxon>Metazoa</taxon>
        <taxon>Ecdysozoa</taxon>
        <taxon>Arthropoda</taxon>
        <taxon>Hexapoda</taxon>
        <taxon>Collembola</taxon>
        <taxon>Symphypleona</taxon>
        <taxon>Sminthuridae</taxon>
        <taxon>Allacma</taxon>
    </lineage>
</organism>
<reference evidence="1" key="1">
    <citation type="submission" date="2021-06" db="EMBL/GenBank/DDBJ databases">
        <authorList>
            <person name="Hodson N. C."/>
            <person name="Mongue J. A."/>
            <person name="Jaron S. K."/>
        </authorList>
    </citation>
    <scope>NUCLEOTIDE SEQUENCE</scope>
</reference>
<gene>
    <name evidence="1" type="ORF">AFUS01_LOCUS28660</name>
</gene>
<evidence type="ECO:0000313" key="1">
    <source>
        <dbReference type="EMBL" id="CAG7818136.1"/>
    </source>
</evidence>
<sequence>MIPRRESILDFKELE</sequence>
<comment type="caution">
    <text evidence="1">The sequence shown here is derived from an EMBL/GenBank/DDBJ whole genome shotgun (WGS) entry which is preliminary data.</text>
</comment>
<feature type="non-terminal residue" evidence="1">
    <location>
        <position position="1"/>
    </location>
</feature>
<dbReference type="Proteomes" id="UP000708208">
    <property type="component" value="Unassembled WGS sequence"/>
</dbReference>
<protein>
    <submittedName>
        <fullName evidence="1">Uncharacterized protein</fullName>
    </submittedName>
</protein>
<dbReference type="EMBL" id="CAJVCH010412136">
    <property type="protein sequence ID" value="CAG7818136.1"/>
    <property type="molecule type" value="Genomic_DNA"/>
</dbReference>